<keyword evidence="1" id="KW-0812">Transmembrane</keyword>
<comment type="caution">
    <text evidence="2">The sequence shown here is derived from an EMBL/GenBank/DDBJ whole genome shotgun (WGS) entry which is preliminary data.</text>
</comment>
<reference evidence="2 3" key="1">
    <citation type="journal article" date="2023" name="Elife">
        <title>Identification of key yeast species and microbe-microbe interactions impacting larval growth of Drosophila in the wild.</title>
        <authorList>
            <person name="Mure A."/>
            <person name="Sugiura Y."/>
            <person name="Maeda R."/>
            <person name="Honda K."/>
            <person name="Sakurai N."/>
            <person name="Takahashi Y."/>
            <person name="Watada M."/>
            <person name="Katoh T."/>
            <person name="Gotoh A."/>
            <person name="Gotoh Y."/>
            <person name="Taniguchi I."/>
            <person name="Nakamura K."/>
            <person name="Hayashi T."/>
            <person name="Katayama T."/>
            <person name="Uemura T."/>
            <person name="Hattori Y."/>
        </authorList>
    </citation>
    <scope>NUCLEOTIDE SEQUENCE [LARGE SCALE GENOMIC DNA]</scope>
    <source>
        <strain evidence="2 3">SC-9</strain>
    </source>
</reference>
<dbReference type="PANTHER" id="PTHR35519:SF2">
    <property type="entry name" value="PH DOMAIN PROTEIN"/>
    <property type="match status" value="1"/>
</dbReference>
<feature type="transmembrane region" description="Helical" evidence="1">
    <location>
        <begin position="128"/>
        <end position="147"/>
    </location>
</feature>
<organism evidence="2 3">
    <name type="scientific">Saccharomycopsis crataegensis</name>
    <dbReference type="NCBI Taxonomy" id="43959"/>
    <lineage>
        <taxon>Eukaryota</taxon>
        <taxon>Fungi</taxon>
        <taxon>Dikarya</taxon>
        <taxon>Ascomycota</taxon>
        <taxon>Saccharomycotina</taxon>
        <taxon>Saccharomycetes</taxon>
        <taxon>Saccharomycopsidaceae</taxon>
        <taxon>Saccharomycopsis</taxon>
    </lineage>
</organism>
<evidence type="ECO:0000313" key="3">
    <source>
        <dbReference type="Proteomes" id="UP001360560"/>
    </source>
</evidence>
<accession>A0AAV5QNP5</accession>
<dbReference type="EMBL" id="BTFZ01000011">
    <property type="protein sequence ID" value="GMM36498.1"/>
    <property type="molecule type" value="Genomic_DNA"/>
</dbReference>
<dbReference type="RefSeq" id="XP_064853494.1">
    <property type="nucleotide sequence ID" value="XM_064997422.1"/>
</dbReference>
<sequence length="204" mass="23233">MSQFLVKLAVKKIFDETKLNKFGTEDPYCSEIIIDYAGTGKKVIKKVKKQAPIGISLHDARIYERVKRRAYRMDLLFNFCGLRIGLAHIIGFVPVIGPICCIFLSLMIYRLCLQVEGGIPIDIQIKMVLNIAIDFAIGMIPIIGDFIDMYYKSNSRNLLLLEKHLINVGELNRSATEPREIQQENVQVYSDNIPTHVTTGRKEE</sequence>
<dbReference type="PANTHER" id="PTHR35519">
    <property type="entry name" value="MEMBRANE PROTEINS"/>
    <property type="match status" value="1"/>
</dbReference>
<evidence type="ECO:0000256" key="1">
    <source>
        <dbReference type="SAM" id="Phobius"/>
    </source>
</evidence>
<dbReference type="GeneID" id="90074473"/>
<protein>
    <submittedName>
        <fullName evidence="2">Uncharacterized protein</fullName>
    </submittedName>
</protein>
<evidence type="ECO:0000313" key="2">
    <source>
        <dbReference type="EMBL" id="GMM36498.1"/>
    </source>
</evidence>
<dbReference type="Pfam" id="PF13430">
    <property type="entry name" value="DUF4112"/>
    <property type="match status" value="1"/>
</dbReference>
<proteinExistence type="predicted"/>
<keyword evidence="1" id="KW-0472">Membrane</keyword>
<dbReference type="InterPro" id="IPR025187">
    <property type="entry name" value="DUF4112"/>
</dbReference>
<dbReference type="AlphaFoldDB" id="A0AAV5QNP5"/>
<name>A0AAV5QNP5_9ASCO</name>
<gene>
    <name evidence="2" type="ORF">DASC09_038230</name>
</gene>
<dbReference type="Proteomes" id="UP001360560">
    <property type="component" value="Unassembled WGS sequence"/>
</dbReference>
<keyword evidence="1" id="KW-1133">Transmembrane helix</keyword>
<feature type="transmembrane region" description="Helical" evidence="1">
    <location>
        <begin position="75"/>
        <end position="108"/>
    </location>
</feature>
<keyword evidence="3" id="KW-1185">Reference proteome</keyword>